<evidence type="ECO:0000313" key="3">
    <source>
        <dbReference type="Proteomes" id="UP000327468"/>
    </source>
</evidence>
<dbReference type="SUPFAM" id="SSF56436">
    <property type="entry name" value="C-type lectin-like"/>
    <property type="match status" value="1"/>
</dbReference>
<evidence type="ECO:0000259" key="1">
    <source>
        <dbReference type="PROSITE" id="PS50041"/>
    </source>
</evidence>
<dbReference type="Gene3D" id="3.10.100.10">
    <property type="entry name" value="Mannose-Binding Protein A, subunit A"/>
    <property type="match status" value="1"/>
</dbReference>
<evidence type="ECO:0000313" key="2">
    <source>
        <dbReference type="EMBL" id="KAB5518362.1"/>
    </source>
</evidence>
<dbReference type="PROSITE" id="PS50041">
    <property type="entry name" value="C_TYPE_LECTIN_2"/>
    <property type="match status" value="1"/>
</dbReference>
<proteinExistence type="predicted"/>
<dbReference type="Pfam" id="PF00059">
    <property type="entry name" value="Lectin_C"/>
    <property type="match status" value="1"/>
</dbReference>
<gene>
    <name evidence="2" type="ORF">PHYPO_G00164890</name>
</gene>
<protein>
    <recommendedName>
        <fullName evidence="1">C-type lectin domain-containing protein</fullName>
    </recommendedName>
</protein>
<dbReference type="InterPro" id="IPR001304">
    <property type="entry name" value="C-type_lectin-like"/>
</dbReference>
<dbReference type="EMBL" id="VFJC01000029">
    <property type="protein sequence ID" value="KAB5518362.1"/>
    <property type="molecule type" value="Genomic_DNA"/>
</dbReference>
<dbReference type="PANTHER" id="PTHR45784:SF3">
    <property type="entry name" value="C-TYPE LECTIN DOMAIN FAMILY 4 MEMBER K-LIKE-RELATED"/>
    <property type="match status" value="1"/>
</dbReference>
<dbReference type="PANTHER" id="PTHR45784">
    <property type="entry name" value="C-TYPE LECTIN DOMAIN FAMILY 20 MEMBER A-RELATED"/>
    <property type="match status" value="1"/>
</dbReference>
<dbReference type="InterPro" id="IPR016186">
    <property type="entry name" value="C-type_lectin-like/link_sf"/>
</dbReference>
<reference evidence="2 3" key="1">
    <citation type="submission" date="2019-06" db="EMBL/GenBank/DDBJ databases">
        <title>A chromosome-scale genome assembly of the striped catfish, Pangasianodon hypophthalmus.</title>
        <authorList>
            <person name="Wen M."/>
            <person name="Zahm M."/>
            <person name="Roques C."/>
            <person name="Cabau C."/>
            <person name="Klopp C."/>
            <person name="Donnadieu C."/>
            <person name="Jouanno E."/>
            <person name="Avarre J.-C."/>
            <person name="Campet M."/>
            <person name="Ha T.T.T."/>
            <person name="Dugue R."/>
            <person name="Lampietro C."/>
            <person name="Louis A."/>
            <person name="Herpin A."/>
            <person name="Echchiki A."/>
            <person name="Berthelot C."/>
            <person name="Parey E."/>
            <person name="Roest-Crollius H."/>
            <person name="Braasch I."/>
            <person name="Postlethwait J."/>
            <person name="Bobe J."/>
            <person name="Montfort J."/>
            <person name="Bouchez O."/>
            <person name="Begum T."/>
            <person name="Schartl M."/>
            <person name="Guiguen Y."/>
        </authorList>
    </citation>
    <scope>NUCLEOTIDE SEQUENCE [LARGE SCALE GENOMIC DNA]</scope>
    <source>
        <strain evidence="2 3">Indonesia</strain>
        <tissue evidence="2">Blood</tissue>
    </source>
</reference>
<dbReference type="AlphaFoldDB" id="A0A5N5JHQ9"/>
<keyword evidence="3" id="KW-1185">Reference proteome</keyword>
<organism evidence="2 3">
    <name type="scientific">Pangasianodon hypophthalmus</name>
    <name type="common">Striped catfish</name>
    <name type="synonym">Helicophagus hypophthalmus</name>
    <dbReference type="NCBI Taxonomy" id="310915"/>
    <lineage>
        <taxon>Eukaryota</taxon>
        <taxon>Metazoa</taxon>
        <taxon>Chordata</taxon>
        <taxon>Craniata</taxon>
        <taxon>Vertebrata</taxon>
        <taxon>Euteleostomi</taxon>
        <taxon>Actinopterygii</taxon>
        <taxon>Neopterygii</taxon>
        <taxon>Teleostei</taxon>
        <taxon>Ostariophysi</taxon>
        <taxon>Siluriformes</taxon>
        <taxon>Pangasiidae</taxon>
        <taxon>Pangasianodon</taxon>
    </lineage>
</organism>
<comment type="caution">
    <text evidence="2">The sequence shown here is derived from an EMBL/GenBank/DDBJ whole genome shotgun (WGS) entry which is preliminary data.</text>
</comment>
<dbReference type="InterPro" id="IPR016187">
    <property type="entry name" value="CTDL_fold"/>
</dbReference>
<name>A0A5N5JHQ9_PANHP</name>
<sequence>MDLCQVPEQHHATLSASYSGTNKTVAVASPALSWYDAQAYCRKYYTDLASSTTEEENSQLVQVVLLQGESWIGLFRDKWKWVDRTLQDATNLQWRDGQPNNFVGNEDCGVVYTGLLIDRPCNDLYPFFCHTILPVRVQQIVNLHVNSDENVFDPAVQSAILKRIQQKLEVHGMLENTTVTWSLQPDGNIFYKKKKDGN</sequence>
<accession>A0A5N5JHQ9</accession>
<feature type="domain" description="C-type lectin" evidence="1">
    <location>
        <begin position="18"/>
        <end position="130"/>
    </location>
</feature>
<dbReference type="SMART" id="SM00034">
    <property type="entry name" value="CLECT"/>
    <property type="match status" value="1"/>
</dbReference>
<dbReference type="Proteomes" id="UP000327468">
    <property type="component" value="Chromosome 28"/>
</dbReference>